<keyword evidence="2 4" id="KW-0274">FAD</keyword>
<dbReference type="Gene3D" id="1.20.140.10">
    <property type="entry name" value="Butyryl-CoA Dehydrogenase, subunit A, domain 3"/>
    <property type="match status" value="1"/>
</dbReference>
<dbReference type="InterPro" id="IPR036250">
    <property type="entry name" value="AcylCo_DH-like_C"/>
</dbReference>
<feature type="binding site" evidence="4">
    <location>
        <begin position="156"/>
        <end position="159"/>
    </location>
    <ligand>
        <name>FAD</name>
        <dbReference type="ChEBI" id="CHEBI:57692"/>
    </ligand>
</feature>
<dbReference type="Pfam" id="PF11794">
    <property type="entry name" value="HpaB_N"/>
    <property type="match status" value="1"/>
</dbReference>
<keyword evidence="3" id="KW-0560">Oxidoreductase</keyword>
<accession>A0A1H0UZ59</accession>
<dbReference type="InterPro" id="IPR004925">
    <property type="entry name" value="HpaB/PvcC/4-BUDH"/>
</dbReference>
<dbReference type="EMBL" id="FNJU01000005">
    <property type="protein sequence ID" value="SDP71404.1"/>
    <property type="molecule type" value="Genomic_DNA"/>
</dbReference>
<dbReference type="InterPro" id="IPR024719">
    <property type="entry name" value="HpaB/PvcC/4-BUDH_C"/>
</dbReference>
<dbReference type="GO" id="GO:0010124">
    <property type="term" value="P:phenylacetate catabolic process"/>
    <property type="evidence" value="ECO:0007669"/>
    <property type="project" value="InterPro"/>
</dbReference>
<keyword evidence="1" id="KW-0285">Flavoprotein</keyword>
<dbReference type="Gene3D" id="2.40.110.10">
    <property type="entry name" value="Butyryl-CoA Dehydrogenase, subunit A, domain 2"/>
    <property type="match status" value="1"/>
</dbReference>
<dbReference type="AlphaFoldDB" id="A0A1H0UZ59"/>
<dbReference type="STRING" id="930152.SAMN05216565_105262"/>
<dbReference type="GO" id="GO:0050660">
    <property type="term" value="F:flavin adenine dinucleotide binding"/>
    <property type="evidence" value="ECO:0007669"/>
    <property type="project" value="InterPro"/>
</dbReference>
<feature type="domain" description="HpaB/PvcC/4-BUDH C-terminal" evidence="5">
    <location>
        <begin position="279"/>
        <end position="477"/>
    </location>
</feature>
<dbReference type="GO" id="GO:0016712">
    <property type="term" value="F:oxidoreductase activity, acting on paired donors, with incorporation or reduction of molecular oxygen, reduced flavin or flavoprotein as one donor, and incorporation of one atom of oxygen"/>
    <property type="evidence" value="ECO:0007669"/>
    <property type="project" value="InterPro"/>
</dbReference>
<evidence type="ECO:0000259" key="6">
    <source>
        <dbReference type="Pfam" id="PF11794"/>
    </source>
</evidence>
<proteinExistence type="predicted"/>
<sequence>MPILTGKGYIDRINKLGSNVWIEGKRIKGKISEHPAFKGVMESQATLYDLQNDPDKSDYMTFVSPDTGTRVGTSFLIPTSKEDLEKRRKMTQEWARFNLGMMGRSPDYMNTALSAIAAGASIFSDSQISSTENILRFYEEAREKDYSFTHTFINPQVNRAQYYLEDFDEEIISAQVIDKNDEGIIVHGARLLATQGGITDELLVFPSGGNLSNEFSYAFSIPSNTKGLKFICRESFSYSQSHFDHPLGSRFEEMDTLIVFDHVLVPWERVFFYDQPEFAKTLYTGTSFFPLVLHQVVSRQMTKTESILGVAQSMVDMINIGEYQHVQEKISEIITGYESLKGLLFSAELQSKADKWGTTIPTLQPLYAAVNLFPKLYPRYTEILQLLGASSLVSIPTEMDFQSEIKEDLNSYLQSSSTNAQERVKLYRLAWDISMSAFGGRQTLYERFFFGDPIRLASNQYRGYERSEFVERIKEFINKK</sequence>
<evidence type="ECO:0000313" key="8">
    <source>
        <dbReference type="Proteomes" id="UP000199159"/>
    </source>
</evidence>
<dbReference type="RefSeq" id="WP_090854741.1">
    <property type="nucleotide sequence ID" value="NZ_FNJU01000005.1"/>
</dbReference>
<dbReference type="InterPro" id="IPR024674">
    <property type="entry name" value="HpaB/PvcC/4-BUDH_N"/>
</dbReference>
<protein>
    <submittedName>
        <fullName evidence="7">4-hydroxyphenylacetate 3-monooxygenase</fullName>
    </submittedName>
</protein>
<dbReference type="SUPFAM" id="SSF56645">
    <property type="entry name" value="Acyl-CoA dehydrogenase NM domain-like"/>
    <property type="match status" value="1"/>
</dbReference>
<dbReference type="Proteomes" id="UP000199159">
    <property type="component" value="Unassembled WGS sequence"/>
</dbReference>
<feature type="domain" description="HpaB/PvcC/4-BUDH N-terminal" evidence="6">
    <location>
        <begin position="5"/>
        <end position="271"/>
    </location>
</feature>
<keyword evidence="8" id="KW-1185">Reference proteome</keyword>
<dbReference type="PANTHER" id="PTHR36117">
    <property type="entry name" value="4-HYDROXYPHENYLACETATE 3-MONOOXYGENASE-RELATED"/>
    <property type="match status" value="1"/>
</dbReference>
<name>A0A1H0UZ59_9BACI</name>
<dbReference type="Gene3D" id="1.10.3140.10">
    <property type="entry name" value="4-hydroxybutyryl-coa dehydratase, domain 1"/>
    <property type="match status" value="1"/>
</dbReference>
<reference evidence="8" key="1">
    <citation type="submission" date="2016-10" db="EMBL/GenBank/DDBJ databases">
        <authorList>
            <person name="Varghese N."/>
            <person name="Submissions S."/>
        </authorList>
    </citation>
    <scope>NUCLEOTIDE SEQUENCE [LARGE SCALE GENOMIC DNA]</scope>
    <source>
        <strain evidence="8">IBRC-M10078</strain>
    </source>
</reference>
<evidence type="ECO:0000256" key="1">
    <source>
        <dbReference type="ARBA" id="ARBA00022630"/>
    </source>
</evidence>
<dbReference type="InterPro" id="IPR046373">
    <property type="entry name" value="Acyl-CoA_Oxase/DH_mid-dom_sf"/>
</dbReference>
<dbReference type="Pfam" id="PF03241">
    <property type="entry name" value="HpaB"/>
    <property type="match status" value="1"/>
</dbReference>
<evidence type="ECO:0000313" key="7">
    <source>
        <dbReference type="EMBL" id="SDP71404.1"/>
    </source>
</evidence>
<keyword evidence="7" id="KW-0503">Monooxygenase</keyword>
<dbReference type="InterPro" id="IPR012687">
    <property type="entry name" value="HpaB_Deino-type"/>
</dbReference>
<dbReference type="InterPro" id="IPR009100">
    <property type="entry name" value="AcylCoA_DH/oxidase_NM_dom_sf"/>
</dbReference>
<feature type="binding site" evidence="4">
    <location>
        <position position="194"/>
    </location>
    <ligand>
        <name>FAD</name>
        <dbReference type="ChEBI" id="CHEBI:57692"/>
    </ligand>
</feature>
<gene>
    <name evidence="7" type="ORF">SAMN05216565_105262</name>
</gene>
<dbReference type="PIRSF" id="PIRSF000331">
    <property type="entry name" value="HpaA_HpaB"/>
    <property type="match status" value="1"/>
</dbReference>
<evidence type="ECO:0000256" key="4">
    <source>
        <dbReference type="PIRSR" id="PIRSR000331-2"/>
    </source>
</evidence>
<evidence type="ECO:0000256" key="2">
    <source>
        <dbReference type="ARBA" id="ARBA00022827"/>
    </source>
</evidence>
<feature type="binding site" evidence="4">
    <location>
        <begin position="452"/>
        <end position="455"/>
    </location>
    <ligand>
        <name>FAD</name>
        <dbReference type="ChEBI" id="CHEBI:57692"/>
    </ligand>
</feature>
<evidence type="ECO:0000259" key="5">
    <source>
        <dbReference type="Pfam" id="PF03241"/>
    </source>
</evidence>
<dbReference type="PANTHER" id="PTHR36117:SF3">
    <property type="entry name" value="4-HYDROXYPHENYLACETATE 3-MONOOXYGENASE-RELATED"/>
    <property type="match status" value="1"/>
</dbReference>
<dbReference type="GO" id="GO:0016627">
    <property type="term" value="F:oxidoreductase activity, acting on the CH-CH group of donors"/>
    <property type="evidence" value="ECO:0007669"/>
    <property type="project" value="InterPro"/>
</dbReference>
<evidence type="ECO:0000256" key="3">
    <source>
        <dbReference type="ARBA" id="ARBA00023002"/>
    </source>
</evidence>
<organism evidence="7 8">
    <name type="scientific">Litchfieldia salsa</name>
    <dbReference type="NCBI Taxonomy" id="930152"/>
    <lineage>
        <taxon>Bacteria</taxon>
        <taxon>Bacillati</taxon>
        <taxon>Bacillota</taxon>
        <taxon>Bacilli</taxon>
        <taxon>Bacillales</taxon>
        <taxon>Bacillaceae</taxon>
        <taxon>Litchfieldia</taxon>
    </lineage>
</organism>
<dbReference type="NCBIfam" id="TIGR02309">
    <property type="entry name" value="HpaB-1"/>
    <property type="match status" value="1"/>
</dbReference>
<dbReference type="OrthoDB" id="9785230at2"/>
<dbReference type="SUPFAM" id="SSF47203">
    <property type="entry name" value="Acyl-CoA dehydrogenase C-terminal domain-like"/>
    <property type="match status" value="1"/>
</dbReference>